<comment type="caution">
    <text evidence="2">The sequence shown here is derived from an EMBL/GenBank/DDBJ whole genome shotgun (WGS) entry which is preliminary data.</text>
</comment>
<dbReference type="EMBL" id="MZZM01000022">
    <property type="protein sequence ID" value="ORJ58816.1"/>
    <property type="molecule type" value="Genomic_DNA"/>
</dbReference>
<dbReference type="Proteomes" id="UP000193040">
    <property type="component" value="Unassembled WGS sequence"/>
</dbReference>
<gene>
    <name evidence="2" type="ORF">B5M45_16835</name>
</gene>
<evidence type="ECO:0000313" key="2">
    <source>
        <dbReference type="EMBL" id="ORJ58816.1"/>
    </source>
</evidence>
<evidence type="ECO:0000313" key="3">
    <source>
        <dbReference type="Proteomes" id="UP000193040"/>
    </source>
</evidence>
<name>A0A1X0Y122_MYCSI</name>
<organism evidence="2 3">
    <name type="scientific">Mycobacterium simiae</name>
    <name type="common">Mycobacterium habana</name>
    <dbReference type="NCBI Taxonomy" id="1784"/>
    <lineage>
        <taxon>Bacteria</taxon>
        <taxon>Bacillati</taxon>
        <taxon>Actinomycetota</taxon>
        <taxon>Actinomycetes</taxon>
        <taxon>Mycobacteriales</taxon>
        <taxon>Mycobacteriaceae</taxon>
        <taxon>Mycobacterium</taxon>
        <taxon>Mycobacterium simiae complex</taxon>
    </lineage>
</organism>
<protein>
    <submittedName>
        <fullName evidence="2">Uncharacterized protein</fullName>
    </submittedName>
</protein>
<feature type="region of interest" description="Disordered" evidence="1">
    <location>
        <begin position="54"/>
        <end position="206"/>
    </location>
</feature>
<proteinExistence type="predicted"/>
<reference evidence="2 3" key="1">
    <citation type="submission" date="2017-03" db="EMBL/GenBank/DDBJ databases">
        <title>Genomic insights into Mycobacterium simiae human colonization.</title>
        <authorList>
            <person name="Steffani J.L."/>
            <person name="Brunck M.E."/>
            <person name="Cruz E."/>
            <person name="Montiel R."/>
            <person name="Barona F."/>
        </authorList>
    </citation>
    <scope>NUCLEOTIDE SEQUENCE [LARGE SCALE GENOMIC DNA]</scope>
    <source>
        <strain evidence="2 3">MsiGto</strain>
    </source>
</reference>
<accession>A0A1X0Y122</accession>
<dbReference type="AlphaFoldDB" id="A0A1X0Y122"/>
<keyword evidence="3" id="KW-1185">Reference proteome</keyword>
<sequence length="225" mass="22109">MFASWSDTVTCGGGTVVVEGSARSAPGAAPAADLVELCPIPTASVSLPMRLAVDPRPSWETSPPSDVGLTDPATGPSADRATTVGSGREDRPAPPVADDEPPGLSVGVPRDPPPALSDTDPDTGESPPDAADSDTETGLRTLRVSESGSPAARFGPSPTAGACGTPERLPPGAGSSGSGTDTAASRCSSRCGTPSDTERPSTPPGLVEAVAAVTDAVGNAGSPSR</sequence>
<evidence type="ECO:0000256" key="1">
    <source>
        <dbReference type="SAM" id="MobiDB-lite"/>
    </source>
</evidence>
<feature type="compositionally biased region" description="Polar residues" evidence="1">
    <location>
        <begin position="186"/>
        <end position="195"/>
    </location>
</feature>